<evidence type="ECO:0000256" key="1">
    <source>
        <dbReference type="SAM" id="SignalP"/>
    </source>
</evidence>
<dbReference type="AlphaFoldDB" id="A0A1S0TFI7"/>
<sequence>MTKLIVHIAFFIYCQAAAPAAPGGGGQAPNQALGAEITTDYKAEKLWDDSLLMTITKVEESIIMNCSSTEDGKSLILEEKPFLFMRDSLNLIK</sequence>
<accession>A0A1S0TFI7</accession>
<dbReference type="InParanoid" id="A0A1S0TFI7"/>
<gene>
    <name evidence="2" type="ORF">LOAG_15518</name>
</gene>
<dbReference type="GeneID" id="9953009"/>
<dbReference type="OrthoDB" id="5823757at2759"/>
<evidence type="ECO:0000313" key="2">
    <source>
        <dbReference type="EMBL" id="EFO13013.1"/>
    </source>
</evidence>
<feature type="signal peptide" evidence="1">
    <location>
        <begin position="1"/>
        <end position="16"/>
    </location>
</feature>
<protein>
    <submittedName>
        <fullName evidence="2">Uncharacterized protein</fullName>
    </submittedName>
</protein>
<organism evidence="2">
    <name type="scientific">Loa loa</name>
    <name type="common">Eye worm</name>
    <name type="synonym">Filaria loa</name>
    <dbReference type="NCBI Taxonomy" id="7209"/>
    <lineage>
        <taxon>Eukaryota</taxon>
        <taxon>Metazoa</taxon>
        <taxon>Ecdysozoa</taxon>
        <taxon>Nematoda</taxon>
        <taxon>Chromadorea</taxon>
        <taxon>Rhabditida</taxon>
        <taxon>Spirurina</taxon>
        <taxon>Spiruromorpha</taxon>
        <taxon>Filarioidea</taxon>
        <taxon>Onchocercidae</taxon>
        <taxon>Loa</taxon>
    </lineage>
</organism>
<proteinExistence type="predicted"/>
<feature type="chain" id="PRO_5010229189" evidence="1">
    <location>
        <begin position="17"/>
        <end position="93"/>
    </location>
</feature>
<keyword evidence="1" id="KW-0732">Signal</keyword>
<dbReference type="KEGG" id="loa:LOAG_15518"/>
<reference evidence="2" key="1">
    <citation type="submission" date="2012-04" db="EMBL/GenBank/DDBJ databases">
        <title>The Genome Sequence of Loa loa.</title>
        <authorList>
            <consortium name="The Broad Institute Genome Sequencing Platform"/>
            <consortium name="Broad Institute Genome Sequencing Center for Infectious Disease"/>
            <person name="Nutman T.B."/>
            <person name="Fink D.L."/>
            <person name="Russ C."/>
            <person name="Young S."/>
            <person name="Zeng Q."/>
            <person name="Gargeya S."/>
            <person name="Alvarado L."/>
            <person name="Berlin A."/>
            <person name="Chapman S.B."/>
            <person name="Chen Z."/>
            <person name="Freedman E."/>
            <person name="Gellesch M."/>
            <person name="Goldberg J."/>
            <person name="Griggs A."/>
            <person name="Gujja S."/>
            <person name="Heilman E.R."/>
            <person name="Heiman D."/>
            <person name="Howarth C."/>
            <person name="Mehta T."/>
            <person name="Neiman D."/>
            <person name="Pearson M."/>
            <person name="Roberts A."/>
            <person name="Saif S."/>
            <person name="Shea T."/>
            <person name="Shenoy N."/>
            <person name="Sisk P."/>
            <person name="Stolte C."/>
            <person name="Sykes S."/>
            <person name="White J."/>
            <person name="Yandava C."/>
            <person name="Haas B."/>
            <person name="Henn M.R."/>
            <person name="Nusbaum C."/>
            <person name="Birren B."/>
        </authorList>
    </citation>
    <scope>NUCLEOTIDE SEQUENCE [LARGE SCALE GENOMIC DNA]</scope>
</reference>
<dbReference type="CTD" id="9953009"/>
<name>A0A1S0TFI7_LOALO</name>
<dbReference type="RefSeq" id="XP_003151056.1">
    <property type="nucleotide sequence ID" value="XM_003151008.1"/>
</dbReference>
<dbReference type="EMBL" id="JH714161">
    <property type="protein sequence ID" value="EFO13013.1"/>
    <property type="molecule type" value="Genomic_DNA"/>
</dbReference>
<dbReference type="OMA" id="NCGRMEN"/>